<keyword evidence="2" id="KW-1133">Transmembrane helix</keyword>
<proteinExistence type="predicted"/>
<dbReference type="GO" id="GO:0016116">
    <property type="term" value="P:carotenoid metabolic process"/>
    <property type="evidence" value="ECO:0007669"/>
    <property type="project" value="InterPro"/>
</dbReference>
<dbReference type="Pfam" id="PF01593">
    <property type="entry name" value="Amino_oxidase"/>
    <property type="match status" value="1"/>
</dbReference>
<feature type="region of interest" description="Disordered" evidence="1">
    <location>
        <begin position="51"/>
        <end position="71"/>
    </location>
</feature>
<sequence length="610" mass="65805">MAFTTTCGKLKAGDICINSVILLILTTWTIFIFTSTDTTDAFLLTKIGTSTSSQPKRYSSSSLSLSSSSSSLDDSYDVIIVGSGIGGLSCAAMLSKYGYSVAVLEKHYTPGGAAHGFKLRQKGIDGEFQFDTGPSFFAGLNPNIDPKSSNPLRTVLDAIDEPVICCPYTTFGLVLPEGKFSHSPDFGKPGGIVDQVEGKAGVEAWSRLLRNIEPLEQAVEALPTAAIRGDIGTALTAAPYLANFAKLNPLENLKLTKPFQKILQNSGIASTSFTQRWMDLLCFCLSGLPADGTITAEMAMMMPSFYEDGSTMDCPIGGSKSIVDALVRGIEKQGGKVFCNTPVEEIMIEDGKTKGVRLASKNKKKGEGRFIGVKKAVVSNLSVWDLYGSGIVDKSLFSDSFVTERMETPVGKSFMHLHVGFSATKAELKALEAHYMYIDDWSKGVEGEDNAALLSIPSVHDDTLAPEGYGVLHIYTPATEDFSRWEGLDRKSEEYTALKEERSNYLWRVLEKIIPDIKERVVISQVGTPLTHQRFLNRYRGSYGPAIRAGDSSFPFPGTPVNGLLVCGDSTFPGIGVPAVAGSGIIAANSVSLDSIGPQMKLLEKMRSRT</sequence>
<dbReference type="OrthoDB" id="7777654at2759"/>
<organism evidence="4 5">
    <name type="scientific">Fragilariopsis cylindrus CCMP1102</name>
    <dbReference type="NCBI Taxonomy" id="635003"/>
    <lineage>
        <taxon>Eukaryota</taxon>
        <taxon>Sar</taxon>
        <taxon>Stramenopiles</taxon>
        <taxon>Ochrophyta</taxon>
        <taxon>Bacillariophyta</taxon>
        <taxon>Bacillariophyceae</taxon>
        <taxon>Bacillariophycidae</taxon>
        <taxon>Bacillariales</taxon>
        <taxon>Bacillariaceae</taxon>
        <taxon>Fragilariopsis</taxon>
    </lineage>
</organism>
<dbReference type="GO" id="GO:0016491">
    <property type="term" value="F:oxidoreductase activity"/>
    <property type="evidence" value="ECO:0007669"/>
    <property type="project" value="InterPro"/>
</dbReference>
<evidence type="ECO:0000259" key="3">
    <source>
        <dbReference type="Pfam" id="PF01593"/>
    </source>
</evidence>
<dbReference type="Gene3D" id="3.90.660.50">
    <property type="match status" value="1"/>
</dbReference>
<protein>
    <submittedName>
        <fullName evidence="4">Carotenoid isomerase</fullName>
    </submittedName>
</protein>
<feature type="domain" description="Amine oxidase" evidence="3">
    <location>
        <begin position="85"/>
        <end position="591"/>
    </location>
</feature>
<evidence type="ECO:0000256" key="2">
    <source>
        <dbReference type="SAM" id="Phobius"/>
    </source>
</evidence>
<evidence type="ECO:0000256" key="1">
    <source>
        <dbReference type="SAM" id="MobiDB-lite"/>
    </source>
</evidence>
<dbReference type="InParanoid" id="A0A1E7FCY8"/>
<dbReference type="InterPro" id="IPR036188">
    <property type="entry name" value="FAD/NAD-bd_sf"/>
</dbReference>
<dbReference type="InterPro" id="IPR002937">
    <property type="entry name" value="Amino_oxidase"/>
</dbReference>
<keyword evidence="2" id="KW-0812">Transmembrane</keyword>
<dbReference type="KEGG" id="fcy:FRACYDRAFT_186494"/>
<name>A0A1E7FCY8_9STRA</name>
<dbReference type="SUPFAM" id="SSF51905">
    <property type="entry name" value="FAD/NAD(P)-binding domain"/>
    <property type="match status" value="1"/>
</dbReference>
<dbReference type="InterPro" id="IPR045892">
    <property type="entry name" value="CrtISO-like"/>
</dbReference>
<evidence type="ECO:0000313" key="5">
    <source>
        <dbReference type="Proteomes" id="UP000095751"/>
    </source>
</evidence>
<dbReference type="Proteomes" id="UP000095751">
    <property type="component" value="Unassembled WGS sequence"/>
</dbReference>
<dbReference type="EMBL" id="KV784359">
    <property type="protein sequence ID" value="OEU16004.1"/>
    <property type="molecule type" value="Genomic_DNA"/>
</dbReference>
<keyword evidence="4" id="KW-0413">Isomerase</keyword>
<gene>
    <name evidence="4" type="primary">CRTISO_3</name>
    <name evidence="4" type="ORF">FRACYDRAFT_186494</name>
</gene>
<dbReference type="Gene3D" id="3.50.50.60">
    <property type="entry name" value="FAD/NAD(P)-binding domain"/>
    <property type="match status" value="2"/>
</dbReference>
<feature type="transmembrane region" description="Helical" evidence="2">
    <location>
        <begin position="12"/>
        <end position="33"/>
    </location>
</feature>
<dbReference type="PANTHER" id="PTHR46313">
    <property type="match status" value="1"/>
</dbReference>
<reference evidence="4 5" key="1">
    <citation type="submission" date="2016-09" db="EMBL/GenBank/DDBJ databases">
        <title>Extensive genetic diversity and differential bi-allelic expression allows diatom success in the polar Southern Ocean.</title>
        <authorList>
            <consortium name="DOE Joint Genome Institute"/>
            <person name="Mock T."/>
            <person name="Otillar R.P."/>
            <person name="Strauss J."/>
            <person name="Dupont C."/>
            <person name="Frickenhaus S."/>
            <person name="Maumus F."/>
            <person name="Mcmullan M."/>
            <person name="Sanges R."/>
            <person name="Schmutz J."/>
            <person name="Toseland A."/>
            <person name="Valas R."/>
            <person name="Veluchamy A."/>
            <person name="Ward B.J."/>
            <person name="Allen A."/>
            <person name="Barry K."/>
            <person name="Falciatore A."/>
            <person name="Ferrante M."/>
            <person name="Fortunato A.E."/>
            <person name="Gloeckner G."/>
            <person name="Gruber A."/>
            <person name="Hipkin R."/>
            <person name="Janech M."/>
            <person name="Kroth P."/>
            <person name="Leese F."/>
            <person name="Lindquist E."/>
            <person name="Lyon B.R."/>
            <person name="Martin J."/>
            <person name="Mayer C."/>
            <person name="Parker M."/>
            <person name="Quesneville H."/>
            <person name="Raymond J."/>
            <person name="Uhlig C."/>
            <person name="Valentin K.U."/>
            <person name="Worden A.Z."/>
            <person name="Armbrust E.V."/>
            <person name="Bowler C."/>
            <person name="Green B."/>
            <person name="Moulton V."/>
            <person name="Van Oosterhout C."/>
            <person name="Grigoriev I."/>
        </authorList>
    </citation>
    <scope>NUCLEOTIDE SEQUENCE [LARGE SCALE GENOMIC DNA]</scope>
    <source>
        <strain evidence="4 5">CCMP1102</strain>
    </source>
</reference>
<feature type="compositionally biased region" description="Low complexity" evidence="1">
    <location>
        <begin position="59"/>
        <end position="71"/>
    </location>
</feature>
<evidence type="ECO:0000313" key="4">
    <source>
        <dbReference type="EMBL" id="OEU16004.1"/>
    </source>
</evidence>
<keyword evidence="5" id="KW-1185">Reference proteome</keyword>
<dbReference type="GO" id="GO:0016853">
    <property type="term" value="F:isomerase activity"/>
    <property type="evidence" value="ECO:0007669"/>
    <property type="project" value="UniProtKB-KW"/>
</dbReference>
<dbReference type="AlphaFoldDB" id="A0A1E7FCY8"/>
<dbReference type="PANTHER" id="PTHR46313:SF3">
    <property type="entry name" value="PROLYCOPENE ISOMERASE, CHLOROPLASTIC"/>
    <property type="match status" value="1"/>
</dbReference>
<keyword evidence="2" id="KW-0472">Membrane</keyword>
<accession>A0A1E7FCY8</accession>